<comment type="caution">
    <text evidence="1">The sequence shown here is derived from an EMBL/GenBank/DDBJ whole genome shotgun (WGS) entry which is preliminary data.</text>
</comment>
<dbReference type="AlphaFoldDB" id="A0A0L0CLT1"/>
<gene>
    <name evidence="1" type="ORF">FF38_01998</name>
</gene>
<organism evidence="1 2">
    <name type="scientific">Lucilia cuprina</name>
    <name type="common">Green bottle fly</name>
    <name type="synonym">Australian sheep blowfly</name>
    <dbReference type="NCBI Taxonomy" id="7375"/>
    <lineage>
        <taxon>Eukaryota</taxon>
        <taxon>Metazoa</taxon>
        <taxon>Ecdysozoa</taxon>
        <taxon>Arthropoda</taxon>
        <taxon>Hexapoda</taxon>
        <taxon>Insecta</taxon>
        <taxon>Pterygota</taxon>
        <taxon>Neoptera</taxon>
        <taxon>Endopterygota</taxon>
        <taxon>Diptera</taxon>
        <taxon>Brachycera</taxon>
        <taxon>Muscomorpha</taxon>
        <taxon>Oestroidea</taxon>
        <taxon>Calliphoridae</taxon>
        <taxon>Luciliinae</taxon>
        <taxon>Lucilia</taxon>
    </lineage>
</organism>
<dbReference type="EMBL" id="JRES01000211">
    <property type="protein sequence ID" value="KNC33250.1"/>
    <property type="molecule type" value="Genomic_DNA"/>
</dbReference>
<proteinExistence type="predicted"/>
<evidence type="ECO:0000313" key="2">
    <source>
        <dbReference type="Proteomes" id="UP000037069"/>
    </source>
</evidence>
<sequence>MYTYEMLGMLFTLYSKKIWRHDQSSPKLVTLLKELNYHLAGDLLLCLVTELCEASGAGKTQFRICLTHGALFPTRR</sequence>
<keyword evidence="2" id="KW-1185">Reference proteome</keyword>
<name>A0A0L0CLT1_LUCCU</name>
<evidence type="ECO:0000313" key="1">
    <source>
        <dbReference type="EMBL" id="KNC33250.1"/>
    </source>
</evidence>
<dbReference type="Proteomes" id="UP000037069">
    <property type="component" value="Unassembled WGS sequence"/>
</dbReference>
<protein>
    <submittedName>
        <fullName evidence="1">Uncharacterized protein</fullName>
    </submittedName>
</protein>
<reference evidence="1 2" key="1">
    <citation type="journal article" date="2015" name="Nat. Commun.">
        <title>Lucilia cuprina genome unlocks parasitic fly biology to underpin future interventions.</title>
        <authorList>
            <person name="Anstead C.A."/>
            <person name="Korhonen P.K."/>
            <person name="Young N.D."/>
            <person name="Hall R.S."/>
            <person name="Jex A.R."/>
            <person name="Murali S.C."/>
            <person name="Hughes D.S."/>
            <person name="Lee S.F."/>
            <person name="Perry T."/>
            <person name="Stroehlein A.J."/>
            <person name="Ansell B.R."/>
            <person name="Breugelmans B."/>
            <person name="Hofmann A."/>
            <person name="Qu J."/>
            <person name="Dugan S."/>
            <person name="Lee S.L."/>
            <person name="Chao H."/>
            <person name="Dinh H."/>
            <person name="Han Y."/>
            <person name="Doddapaneni H.V."/>
            <person name="Worley K.C."/>
            <person name="Muzny D.M."/>
            <person name="Ioannidis P."/>
            <person name="Waterhouse R.M."/>
            <person name="Zdobnov E.M."/>
            <person name="James P.J."/>
            <person name="Bagnall N.H."/>
            <person name="Kotze A.C."/>
            <person name="Gibbs R.A."/>
            <person name="Richards S."/>
            <person name="Batterham P."/>
            <person name="Gasser R.B."/>
        </authorList>
    </citation>
    <scope>NUCLEOTIDE SEQUENCE [LARGE SCALE GENOMIC DNA]</scope>
    <source>
        <strain evidence="1 2">LS</strain>
        <tissue evidence="1">Full body</tissue>
    </source>
</reference>
<accession>A0A0L0CLT1</accession>